<dbReference type="InterPro" id="IPR002104">
    <property type="entry name" value="Integrase_catalytic"/>
</dbReference>
<evidence type="ECO:0000259" key="7">
    <source>
        <dbReference type="PROSITE" id="PS51900"/>
    </source>
</evidence>
<dbReference type="PROSITE" id="PS51900">
    <property type="entry name" value="CB"/>
    <property type="match status" value="1"/>
</dbReference>
<dbReference type="InterPro" id="IPR044068">
    <property type="entry name" value="CB"/>
</dbReference>
<accession>A0ABW0H3P4</accession>
<reference evidence="9" key="1">
    <citation type="journal article" date="2019" name="Int. J. Syst. Evol. Microbiol.">
        <title>The Global Catalogue of Microorganisms (GCM) 10K type strain sequencing project: providing services to taxonomists for standard genome sequencing and annotation.</title>
        <authorList>
            <consortium name="The Broad Institute Genomics Platform"/>
            <consortium name="The Broad Institute Genome Sequencing Center for Infectious Disease"/>
            <person name="Wu L."/>
            <person name="Ma J."/>
        </authorList>
    </citation>
    <scope>NUCLEOTIDE SEQUENCE [LARGE SCALE GENOMIC DNA]</scope>
    <source>
        <strain evidence="9">CGMCC 1.16326</strain>
    </source>
</reference>
<comment type="similarity">
    <text evidence="1">Belongs to the 'phage' integrase family.</text>
</comment>
<feature type="domain" description="Core-binding (CB)" evidence="7">
    <location>
        <begin position="98"/>
        <end position="179"/>
    </location>
</feature>
<protein>
    <submittedName>
        <fullName evidence="8">Tyrosine-type recombinase/integrase</fullName>
    </submittedName>
</protein>
<dbReference type="InterPro" id="IPR011010">
    <property type="entry name" value="DNA_brk_join_enz"/>
</dbReference>
<dbReference type="Proteomes" id="UP001596104">
    <property type="component" value="Unassembled WGS sequence"/>
</dbReference>
<comment type="caution">
    <text evidence="8">The sequence shown here is derived from an EMBL/GenBank/DDBJ whole genome shotgun (WGS) entry which is preliminary data.</text>
</comment>
<evidence type="ECO:0000256" key="2">
    <source>
        <dbReference type="ARBA" id="ARBA00022908"/>
    </source>
</evidence>
<dbReference type="Pfam" id="PF13356">
    <property type="entry name" value="Arm-DNA-bind_3"/>
    <property type="match status" value="1"/>
</dbReference>
<evidence type="ECO:0000313" key="9">
    <source>
        <dbReference type="Proteomes" id="UP001596104"/>
    </source>
</evidence>
<evidence type="ECO:0000256" key="3">
    <source>
        <dbReference type="ARBA" id="ARBA00023125"/>
    </source>
</evidence>
<proteinExistence type="inferred from homology"/>
<dbReference type="InterPro" id="IPR038488">
    <property type="entry name" value="Integrase_DNA-bd_sf"/>
</dbReference>
<dbReference type="SUPFAM" id="SSF56349">
    <property type="entry name" value="DNA breaking-rejoining enzymes"/>
    <property type="match status" value="1"/>
</dbReference>
<dbReference type="Gene3D" id="1.10.150.130">
    <property type="match status" value="1"/>
</dbReference>
<sequence>MPLSDARVRAIKPTEKAQKISDGGSLFLFVPPNGSKLWRFAYTFAGKQKTLAIGAYPAISLAEARAARDAAKVLLSKGVDPGEQKKLDAISAALARATTFEVVASELLDKKKREGRAERTTEKLRWLYDLAKPHIGSRPIGEITAPEVLVALRAVESRGQLETAKRLRAVIGEAFRYAVATGRATTDPTFALRGALTAPKVKHRAAIIDPKAFGGLLRAIDGFSGQPTTKAALQLMALLFPRPGELRFAEWSEFDLDAAVWTVPPPRMKMRKEHKVPLPKQAVAILRELHRITGRGKLVLPGYGMSGGEGRKIGQKPISENTINGALRRMGFGQDEMSAHGFRASASTMLNESGLFAPDAIEAALAHQDTNAVRRAYARGQFWDERVRMAAWWADELDRLRKLPA</sequence>
<dbReference type="InterPro" id="IPR010998">
    <property type="entry name" value="Integrase_recombinase_N"/>
</dbReference>
<organism evidence="8 9">
    <name type="scientific">Bosea vestrisii</name>
    <dbReference type="NCBI Taxonomy" id="151416"/>
    <lineage>
        <taxon>Bacteria</taxon>
        <taxon>Pseudomonadati</taxon>
        <taxon>Pseudomonadota</taxon>
        <taxon>Alphaproteobacteria</taxon>
        <taxon>Hyphomicrobiales</taxon>
        <taxon>Boseaceae</taxon>
        <taxon>Bosea</taxon>
    </lineage>
</organism>
<dbReference type="PROSITE" id="PS51898">
    <property type="entry name" value="TYR_RECOMBINASE"/>
    <property type="match status" value="1"/>
</dbReference>
<dbReference type="InterPro" id="IPR050808">
    <property type="entry name" value="Phage_Integrase"/>
</dbReference>
<dbReference type="PANTHER" id="PTHR30629:SF2">
    <property type="entry name" value="PROPHAGE INTEGRASE INTS-RELATED"/>
    <property type="match status" value="1"/>
</dbReference>
<dbReference type="InterPro" id="IPR053876">
    <property type="entry name" value="Phage_int_M"/>
</dbReference>
<evidence type="ECO:0000256" key="5">
    <source>
        <dbReference type="PROSITE-ProRule" id="PRU01248"/>
    </source>
</evidence>
<feature type="domain" description="Tyr recombinase" evidence="6">
    <location>
        <begin position="203"/>
        <end position="390"/>
    </location>
</feature>
<keyword evidence="4" id="KW-0233">DNA recombination</keyword>
<dbReference type="Pfam" id="PF22022">
    <property type="entry name" value="Phage_int_M"/>
    <property type="match status" value="1"/>
</dbReference>
<gene>
    <name evidence="8" type="ORF">ACFPPC_01025</name>
</gene>
<evidence type="ECO:0000256" key="4">
    <source>
        <dbReference type="ARBA" id="ARBA00023172"/>
    </source>
</evidence>
<dbReference type="RefSeq" id="WP_377005989.1">
    <property type="nucleotide sequence ID" value="NZ_JBHSLV010000002.1"/>
</dbReference>
<dbReference type="EMBL" id="JBHSLV010000002">
    <property type="protein sequence ID" value="MFC5391220.1"/>
    <property type="molecule type" value="Genomic_DNA"/>
</dbReference>
<keyword evidence="9" id="KW-1185">Reference proteome</keyword>
<name>A0ABW0H3P4_9HYPH</name>
<dbReference type="CDD" id="cd00801">
    <property type="entry name" value="INT_P4_C"/>
    <property type="match status" value="1"/>
</dbReference>
<evidence type="ECO:0000259" key="6">
    <source>
        <dbReference type="PROSITE" id="PS51898"/>
    </source>
</evidence>
<evidence type="ECO:0000313" key="8">
    <source>
        <dbReference type="EMBL" id="MFC5391220.1"/>
    </source>
</evidence>
<keyword evidence="3 5" id="KW-0238">DNA-binding</keyword>
<dbReference type="Gene3D" id="3.30.160.390">
    <property type="entry name" value="Integrase, DNA-binding domain"/>
    <property type="match status" value="1"/>
</dbReference>
<dbReference type="Gene3D" id="1.10.443.10">
    <property type="entry name" value="Intergrase catalytic core"/>
    <property type="match status" value="1"/>
</dbReference>
<keyword evidence="2" id="KW-0229">DNA integration</keyword>
<dbReference type="InterPro" id="IPR013762">
    <property type="entry name" value="Integrase-like_cat_sf"/>
</dbReference>
<evidence type="ECO:0000256" key="1">
    <source>
        <dbReference type="ARBA" id="ARBA00008857"/>
    </source>
</evidence>
<dbReference type="PANTHER" id="PTHR30629">
    <property type="entry name" value="PROPHAGE INTEGRASE"/>
    <property type="match status" value="1"/>
</dbReference>
<dbReference type="InterPro" id="IPR025166">
    <property type="entry name" value="Integrase_DNA_bind_dom"/>
</dbReference>
<dbReference type="Pfam" id="PF00589">
    <property type="entry name" value="Phage_integrase"/>
    <property type="match status" value="1"/>
</dbReference>